<dbReference type="PROSITE" id="PS50082">
    <property type="entry name" value="WD_REPEATS_2"/>
    <property type="match status" value="1"/>
</dbReference>
<dbReference type="PROSITE" id="PS50294">
    <property type="entry name" value="WD_REPEATS_REGION"/>
    <property type="match status" value="1"/>
</dbReference>
<reference evidence="3 4" key="1">
    <citation type="submission" date="2018-02" db="EMBL/GenBank/DDBJ databases">
        <title>Draft genome of wild Prunus yedoensis var. nudiflora.</title>
        <authorList>
            <person name="Baek S."/>
            <person name="Kim J.-H."/>
            <person name="Choi K."/>
            <person name="Kim G.-B."/>
            <person name="Cho A."/>
            <person name="Jang H."/>
            <person name="Shin C.-H."/>
            <person name="Yu H.-J."/>
            <person name="Mun J.-H."/>
        </authorList>
    </citation>
    <scope>NUCLEOTIDE SEQUENCE [LARGE SCALE GENOMIC DNA]</scope>
    <source>
        <strain evidence="4">cv. Jeju island</strain>
        <tissue evidence="3">Leaf</tissue>
    </source>
</reference>
<dbReference type="EMBL" id="PJQY01000633">
    <property type="protein sequence ID" value="PQQ09251.1"/>
    <property type="molecule type" value="Genomic_DNA"/>
</dbReference>
<dbReference type="InterPro" id="IPR036322">
    <property type="entry name" value="WD40_repeat_dom_sf"/>
</dbReference>
<keyword evidence="1" id="KW-0853">WD repeat</keyword>
<dbReference type="Gene3D" id="2.130.10.10">
    <property type="entry name" value="YVTN repeat-like/Quinoprotein amine dehydrogenase"/>
    <property type="match status" value="1"/>
</dbReference>
<organism evidence="3 4">
    <name type="scientific">Prunus yedoensis var. nudiflora</name>
    <dbReference type="NCBI Taxonomy" id="2094558"/>
    <lineage>
        <taxon>Eukaryota</taxon>
        <taxon>Viridiplantae</taxon>
        <taxon>Streptophyta</taxon>
        <taxon>Embryophyta</taxon>
        <taxon>Tracheophyta</taxon>
        <taxon>Spermatophyta</taxon>
        <taxon>Magnoliopsida</taxon>
        <taxon>eudicotyledons</taxon>
        <taxon>Gunneridae</taxon>
        <taxon>Pentapetalae</taxon>
        <taxon>rosids</taxon>
        <taxon>fabids</taxon>
        <taxon>Rosales</taxon>
        <taxon>Rosaceae</taxon>
        <taxon>Amygdaloideae</taxon>
        <taxon>Amygdaleae</taxon>
        <taxon>Prunus</taxon>
    </lineage>
</organism>
<proteinExistence type="predicted"/>
<feature type="domain" description="ARMC9 CTLH-like" evidence="2">
    <location>
        <begin position="6"/>
        <end position="56"/>
    </location>
</feature>
<dbReference type="InterPro" id="IPR001680">
    <property type="entry name" value="WD40_rpt"/>
</dbReference>
<dbReference type="AlphaFoldDB" id="A0A314YWU5"/>
<comment type="caution">
    <text evidence="3">The sequence shown here is derived from an EMBL/GenBank/DDBJ whole genome shotgun (WGS) entry which is preliminary data.</text>
</comment>
<dbReference type="InterPro" id="IPR015943">
    <property type="entry name" value="WD40/YVTN_repeat-like_dom_sf"/>
</dbReference>
<keyword evidence="4" id="KW-1185">Reference proteome</keyword>
<feature type="repeat" description="WD" evidence="1">
    <location>
        <begin position="134"/>
        <end position="175"/>
    </location>
</feature>
<dbReference type="STRING" id="2094558.A0A314YWU5"/>
<gene>
    <name evidence="3" type="ORF">Pyn_14019</name>
</gene>
<accession>A0A314YWU5</accession>
<name>A0A314YWU5_PRUYE</name>
<dbReference type="Pfam" id="PF00400">
    <property type="entry name" value="WD40"/>
    <property type="match status" value="1"/>
</dbReference>
<dbReference type="OrthoDB" id="538223at2759"/>
<evidence type="ECO:0000313" key="3">
    <source>
        <dbReference type="EMBL" id="PQQ09251.1"/>
    </source>
</evidence>
<evidence type="ECO:0000313" key="4">
    <source>
        <dbReference type="Proteomes" id="UP000250321"/>
    </source>
</evidence>
<dbReference type="PANTHER" id="PTHR47198">
    <property type="entry name" value="OS05G0299300 PROTEIN"/>
    <property type="match status" value="1"/>
</dbReference>
<dbReference type="InterPro" id="IPR056327">
    <property type="entry name" value="ARMC9_CTLH-like_dom"/>
</dbReference>
<dbReference type="Pfam" id="PF23138">
    <property type="entry name" value="CTLH_Armc9"/>
    <property type="match status" value="1"/>
</dbReference>
<dbReference type="SMART" id="SM00320">
    <property type="entry name" value="WD40"/>
    <property type="match status" value="1"/>
</dbReference>
<evidence type="ECO:0000259" key="2">
    <source>
        <dbReference type="Pfam" id="PF23138"/>
    </source>
</evidence>
<sequence>MNGNDLLQRGQDWAAWFAIPYVKKPNSDPEFRIYFSKEWYEALHLSVRNFFSEIFNGEAEVNQDWIVAGPARIRPEINISKSDPNLSSQSSLRAGDGGTADTIQLFQDGPYNENGRESHVEDFPEVKVDFQETFLGHTSPITRCRFSASGNNIASASEDGTVRIWTYDSSTPASRNATIYCGAKIMSLDWECKSDRLALLMEALKHGMSMQREFVCDLNTSEAFPRFFLILLAGLALGELRKEIDFLRSLWPVTNPPSSQEHLLHPQLLQKPLRPFLARGYFDDVGV</sequence>
<dbReference type="SUPFAM" id="SSF50978">
    <property type="entry name" value="WD40 repeat-like"/>
    <property type="match status" value="1"/>
</dbReference>
<dbReference type="Proteomes" id="UP000250321">
    <property type="component" value="Unassembled WGS sequence"/>
</dbReference>
<evidence type="ECO:0000256" key="1">
    <source>
        <dbReference type="PROSITE-ProRule" id="PRU00221"/>
    </source>
</evidence>
<dbReference type="PANTHER" id="PTHR47198:SF1">
    <property type="entry name" value="WD REPEAT-CONTAINING PROTEIN 91-LIKE ISOFORM X1"/>
    <property type="match status" value="1"/>
</dbReference>
<protein>
    <recommendedName>
        <fullName evidence="2">ARMC9 CTLH-like domain-containing protein</fullName>
    </recommendedName>
</protein>